<dbReference type="EMBL" id="CADCTS010000482">
    <property type="protein sequence ID" value="CAA9337028.1"/>
    <property type="molecule type" value="Genomic_DNA"/>
</dbReference>
<feature type="non-terminal residue" evidence="2">
    <location>
        <position position="1"/>
    </location>
</feature>
<keyword evidence="2" id="KW-0560">Oxidoreductase</keyword>
<feature type="non-terminal residue" evidence="2">
    <location>
        <position position="131"/>
    </location>
</feature>
<gene>
    <name evidence="2" type="ORF">AVDCRST_MAG48-3440</name>
</gene>
<feature type="region of interest" description="Disordered" evidence="1">
    <location>
        <begin position="20"/>
        <end position="79"/>
    </location>
</feature>
<dbReference type="GO" id="GO:0016491">
    <property type="term" value="F:oxidoreductase activity"/>
    <property type="evidence" value="ECO:0007669"/>
    <property type="project" value="UniProtKB-KW"/>
</dbReference>
<dbReference type="AlphaFoldDB" id="A0A6J4LSN6"/>
<protein>
    <submittedName>
        <fullName evidence="2">Cytochrome c oxidase polypeptide IV</fullName>
        <ecNumber evidence="2">1.9.3.1</ecNumber>
    </submittedName>
</protein>
<dbReference type="EC" id="1.9.3.1" evidence="2"/>
<proteinExistence type="predicted"/>
<reference evidence="2" key="1">
    <citation type="submission" date="2020-02" db="EMBL/GenBank/DDBJ databases">
        <authorList>
            <person name="Meier V. D."/>
        </authorList>
    </citation>
    <scope>NUCLEOTIDE SEQUENCE</scope>
    <source>
        <strain evidence="2">AVDCRST_MAG48</strain>
    </source>
</reference>
<evidence type="ECO:0000313" key="2">
    <source>
        <dbReference type="EMBL" id="CAA9337028.1"/>
    </source>
</evidence>
<organism evidence="2">
    <name type="scientific">uncultured Friedmanniella sp</name>
    <dbReference type="NCBI Taxonomy" id="335381"/>
    <lineage>
        <taxon>Bacteria</taxon>
        <taxon>Bacillati</taxon>
        <taxon>Actinomycetota</taxon>
        <taxon>Actinomycetes</taxon>
        <taxon>Propionibacteriales</taxon>
        <taxon>Nocardioidaceae</taxon>
        <taxon>Friedmanniella</taxon>
        <taxon>environmental samples</taxon>
    </lineage>
</organism>
<sequence>EDRGLHLPCAHGVRRRHHAGLLDPLPGRHRHHGAHPDLLPLPDDRRVSRADRPSAGPATGGQAARRDRGRRRRAGLLPAAEQVAAVRGADRDAGLPGSGLRLVADHPGVRLRGDHPHRSALRVLPRRPRAL</sequence>
<feature type="compositionally biased region" description="Basic and acidic residues" evidence="1">
    <location>
        <begin position="42"/>
        <end position="52"/>
    </location>
</feature>
<accession>A0A6J4LSN6</accession>
<name>A0A6J4LSN6_9ACTN</name>
<evidence type="ECO:0000256" key="1">
    <source>
        <dbReference type="SAM" id="MobiDB-lite"/>
    </source>
</evidence>